<proteinExistence type="inferred from homology"/>
<keyword evidence="7" id="KW-1185">Reference proteome</keyword>
<dbReference type="eggNOG" id="COG1101">
    <property type="taxonomic scope" value="Bacteria"/>
</dbReference>
<dbReference type="STRING" id="679200.HMPREF9333_00061"/>
<dbReference type="RefSeq" id="WP_005538978.1">
    <property type="nucleotide sequence ID" value="NZ_JH378829.1"/>
</dbReference>
<dbReference type="InterPro" id="IPR050153">
    <property type="entry name" value="Metal_Ion_Import_ABC"/>
</dbReference>
<dbReference type="SMART" id="SM00382">
    <property type="entry name" value="AAA"/>
    <property type="match status" value="1"/>
</dbReference>
<dbReference type="Gene3D" id="3.40.50.300">
    <property type="entry name" value="P-loop containing nucleotide triphosphate hydrolases"/>
    <property type="match status" value="1"/>
</dbReference>
<dbReference type="EMBL" id="ACZL01000003">
    <property type="protein sequence ID" value="EHI56614.1"/>
    <property type="molecule type" value="Genomic_DNA"/>
</dbReference>
<dbReference type="SUPFAM" id="SSF52540">
    <property type="entry name" value="P-loop containing nucleoside triphosphate hydrolases"/>
    <property type="match status" value="1"/>
</dbReference>
<gene>
    <name evidence="6" type="ORF">HMPREF9333_00061</name>
</gene>
<dbReference type="HOGENOM" id="CLU_000604_1_22_9"/>
<keyword evidence="2" id="KW-0813">Transport</keyword>
<dbReference type="AlphaFoldDB" id="G5GES3"/>
<evidence type="ECO:0000256" key="2">
    <source>
        <dbReference type="ARBA" id="ARBA00022448"/>
    </source>
</evidence>
<dbReference type="PANTHER" id="PTHR42734:SF17">
    <property type="entry name" value="METAL TRANSPORT SYSTEM ATP-BINDING PROTEIN TM_0124-RELATED"/>
    <property type="match status" value="1"/>
</dbReference>
<accession>G5GES3</accession>
<dbReference type="InterPro" id="IPR003593">
    <property type="entry name" value="AAA+_ATPase"/>
</dbReference>
<dbReference type="GO" id="GO:0016887">
    <property type="term" value="F:ATP hydrolysis activity"/>
    <property type="evidence" value="ECO:0007669"/>
    <property type="project" value="InterPro"/>
</dbReference>
<evidence type="ECO:0000256" key="4">
    <source>
        <dbReference type="ARBA" id="ARBA00022840"/>
    </source>
</evidence>
<dbReference type="Pfam" id="PF00005">
    <property type="entry name" value="ABC_tran"/>
    <property type="match status" value="1"/>
</dbReference>
<name>G5GES3_9FIRM</name>
<comment type="caution">
    <text evidence="6">The sequence shown here is derived from an EMBL/GenBank/DDBJ whole genome shotgun (WGS) entry which is preliminary data.</text>
</comment>
<reference evidence="6 7" key="1">
    <citation type="submission" date="2011-08" db="EMBL/GenBank/DDBJ databases">
        <title>The Genome Sequence of Johnsonella ignava ATCC 51276.</title>
        <authorList>
            <consortium name="The Broad Institute Genome Sequencing Platform"/>
            <person name="Earl A."/>
            <person name="Ward D."/>
            <person name="Feldgarden M."/>
            <person name="Gevers D."/>
            <person name="Izard J."/>
            <person name="Blanton J.M."/>
            <person name="Baranova O.V."/>
            <person name="Dewhirst F.E."/>
            <person name="Young S.K."/>
            <person name="Zeng Q."/>
            <person name="Gargeya S."/>
            <person name="Fitzgerald M."/>
            <person name="Haas B."/>
            <person name="Abouelleil A."/>
            <person name="Alvarado L."/>
            <person name="Arachchi H.M."/>
            <person name="Berlin A."/>
            <person name="Brown A."/>
            <person name="Chapman S.B."/>
            <person name="Chen Z."/>
            <person name="Dunbar C."/>
            <person name="Freedman E."/>
            <person name="Gearin G."/>
            <person name="Gellesch M."/>
            <person name="Goldberg J."/>
            <person name="Griggs A."/>
            <person name="Gujja S."/>
            <person name="Heiman D."/>
            <person name="Howarth C."/>
            <person name="Larson L."/>
            <person name="Lui A."/>
            <person name="MacDonald P.J.P."/>
            <person name="Montmayeur A."/>
            <person name="Murphy C."/>
            <person name="Neiman D."/>
            <person name="Pearson M."/>
            <person name="Priest M."/>
            <person name="Roberts A."/>
            <person name="Saif S."/>
            <person name="Shea T."/>
            <person name="Shenoy N."/>
            <person name="Sisk P."/>
            <person name="Stolte C."/>
            <person name="Sykes S."/>
            <person name="Wortman J."/>
            <person name="Nusbaum C."/>
            <person name="Birren B."/>
        </authorList>
    </citation>
    <scope>NUCLEOTIDE SEQUENCE [LARGE SCALE GENOMIC DNA]</scope>
    <source>
        <strain evidence="6 7">ATCC 51276</strain>
    </source>
</reference>
<evidence type="ECO:0000313" key="6">
    <source>
        <dbReference type="EMBL" id="EHI56614.1"/>
    </source>
</evidence>
<evidence type="ECO:0000259" key="5">
    <source>
        <dbReference type="PROSITE" id="PS50893"/>
    </source>
</evidence>
<dbReference type="PANTHER" id="PTHR42734">
    <property type="entry name" value="METAL TRANSPORT SYSTEM ATP-BINDING PROTEIN TM_0124-RELATED"/>
    <property type="match status" value="1"/>
</dbReference>
<dbReference type="PROSITE" id="PS50893">
    <property type="entry name" value="ABC_TRANSPORTER_2"/>
    <property type="match status" value="1"/>
</dbReference>
<dbReference type="Proteomes" id="UP000003011">
    <property type="component" value="Unassembled WGS sequence"/>
</dbReference>
<dbReference type="PATRIC" id="fig|679200.3.peg.66"/>
<comment type="similarity">
    <text evidence="1">Belongs to the ABC transporter superfamily.</text>
</comment>
<protein>
    <recommendedName>
        <fullName evidence="5">ABC transporter domain-containing protein</fullName>
    </recommendedName>
</protein>
<dbReference type="GO" id="GO:0005524">
    <property type="term" value="F:ATP binding"/>
    <property type="evidence" value="ECO:0007669"/>
    <property type="project" value="UniProtKB-KW"/>
</dbReference>
<evidence type="ECO:0000256" key="1">
    <source>
        <dbReference type="ARBA" id="ARBA00005417"/>
    </source>
</evidence>
<keyword evidence="4" id="KW-0067">ATP-binding</keyword>
<dbReference type="InterPro" id="IPR027417">
    <property type="entry name" value="P-loop_NTPase"/>
</dbReference>
<dbReference type="PROSITE" id="PS00211">
    <property type="entry name" value="ABC_TRANSPORTER_1"/>
    <property type="match status" value="1"/>
</dbReference>
<sequence length="262" mass="29022">MLEIKNLKVIFNENTVNEKIALDSINLTINDGDFITVIGSNGAGKSTLLNSIAGSIEVYEGSIINNGKDITYMKEHRRARFIGRLFQDPLKGTAPHMTIEENLGLAYSRGKSIRFGFGVRKKDHKLFKQACEQLGLGLENRLKSEVGLLSGGQRQALTLLMATLKTPELLLLDEHTAALDPKTSRQILEITKNIVEKDKITTLMITHNIQNAMEYGNKTLVMAGGSIIKVLEGDERKGMTIQDIMKLYAATDEMLSDRSLLS</sequence>
<evidence type="ECO:0000313" key="7">
    <source>
        <dbReference type="Proteomes" id="UP000003011"/>
    </source>
</evidence>
<feature type="domain" description="ABC transporter" evidence="5">
    <location>
        <begin position="2"/>
        <end position="249"/>
    </location>
</feature>
<dbReference type="InterPro" id="IPR003439">
    <property type="entry name" value="ABC_transporter-like_ATP-bd"/>
</dbReference>
<dbReference type="OrthoDB" id="9776369at2"/>
<dbReference type="InterPro" id="IPR017871">
    <property type="entry name" value="ABC_transporter-like_CS"/>
</dbReference>
<organism evidence="6 7">
    <name type="scientific">Johnsonella ignava ATCC 51276</name>
    <dbReference type="NCBI Taxonomy" id="679200"/>
    <lineage>
        <taxon>Bacteria</taxon>
        <taxon>Bacillati</taxon>
        <taxon>Bacillota</taxon>
        <taxon>Clostridia</taxon>
        <taxon>Lachnospirales</taxon>
        <taxon>Lachnospiraceae</taxon>
        <taxon>Johnsonella</taxon>
    </lineage>
</organism>
<evidence type="ECO:0000256" key="3">
    <source>
        <dbReference type="ARBA" id="ARBA00022741"/>
    </source>
</evidence>
<keyword evidence="3" id="KW-0547">Nucleotide-binding</keyword>